<dbReference type="GO" id="GO:0008270">
    <property type="term" value="F:zinc ion binding"/>
    <property type="evidence" value="ECO:0007669"/>
    <property type="project" value="UniProtKB-KW"/>
</dbReference>
<accession>A0A2M4CL03</accession>
<dbReference type="AlphaFoldDB" id="A0A2M4CL03"/>
<feature type="region of interest" description="Disordered" evidence="2">
    <location>
        <begin position="111"/>
        <end position="172"/>
    </location>
</feature>
<evidence type="ECO:0000256" key="2">
    <source>
        <dbReference type="SAM" id="MobiDB-lite"/>
    </source>
</evidence>
<dbReference type="VEuPathDB" id="VectorBase:ADAR2_006125"/>
<protein>
    <submittedName>
        <fullName evidence="4">Putative 50 kDa protein in type i retrotransposable element</fullName>
    </submittedName>
</protein>
<dbReference type="PROSITE" id="PS50158">
    <property type="entry name" value="ZF_CCHC"/>
    <property type="match status" value="1"/>
</dbReference>
<evidence type="ECO:0000256" key="1">
    <source>
        <dbReference type="PROSITE-ProRule" id="PRU00047"/>
    </source>
</evidence>
<name>A0A2M4CL03_ANODA</name>
<organism evidence="4">
    <name type="scientific">Anopheles darlingi</name>
    <name type="common">Mosquito</name>
    <dbReference type="NCBI Taxonomy" id="43151"/>
    <lineage>
        <taxon>Eukaryota</taxon>
        <taxon>Metazoa</taxon>
        <taxon>Ecdysozoa</taxon>
        <taxon>Arthropoda</taxon>
        <taxon>Hexapoda</taxon>
        <taxon>Insecta</taxon>
        <taxon>Pterygota</taxon>
        <taxon>Neoptera</taxon>
        <taxon>Endopterygota</taxon>
        <taxon>Diptera</taxon>
        <taxon>Nematocera</taxon>
        <taxon>Culicoidea</taxon>
        <taxon>Culicidae</taxon>
        <taxon>Anophelinae</taxon>
        <taxon>Anopheles</taxon>
    </lineage>
</organism>
<dbReference type="InterPro" id="IPR036875">
    <property type="entry name" value="Znf_CCHC_sf"/>
</dbReference>
<dbReference type="SMART" id="SM00343">
    <property type="entry name" value="ZnF_C2HC"/>
    <property type="match status" value="2"/>
</dbReference>
<dbReference type="Gene3D" id="4.10.60.10">
    <property type="entry name" value="Zinc finger, CCHC-type"/>
    <property type="match status" value="1"/>
</dbReference>
<keyword evidence="1" id="KW-0863">Zinc-finger</keyword>
<dbReference type="SUPFAM" id="SSF57756">
    <property type="entry name" value="Retrovirus zinc finger-like domains"/>
    <property type="match status" value="1"/>
</dbReference>
<feature type="domain" description="CCHC-type" evidence="3">
    <location>
        <begin position="359"/>
        <end position="374"/>
    </location>
</feature>
<keyword evidence="1" id="KW-0862">Zinc</keyword>
<sequence length="426" mass="44989">MMEELRAVKAAVKKLAERNGRASSPSDGKTHVSCQTSVAPVKHASVQAGQTFASTVKAGGQPTMAGEASVSEVTAMPVAAVAAAAGAPEATPAATAATIAAAPTAPAAPAAPAAAVPKAAKNTPTRGSQGEKRQRSSPEEQNATKRGKTEDGRGNVEQTEGDGFTLVNHRKAKATVPKASTVITVGKQPEPLPAKVHQARFKPDAMIVKAKEDDKYDEIYASLCDEPKLQEFGKLVASVGRTNAGRLKIELREGAKSAMHQADVQKALGEAAEVRAVSPHMTVECRGLYQQTTEAMVQNALKAEFGIVQPPAVTVRRFRYKTVAEIQLPVDTAEKLIRAGQMRVGWNDCTLKALPNPTRCFRCWEFGHHARNCKGEDRSAVCKRCSTAGHSTAACTAKPSCFMCPSGRNSHAPGSFRCGARQAACR</sequence>
<keyword evidence="1" id="KW-0479">Metal-binding</keyword>
<feature type="compositionally biased region" description="Basic and acidic residues" evidence="2">
    <location>
        <begin position="129"/>
        <end position="138"/>
    </location>
</feature>
<dbReference type="GO" id="GO:0003676">
    <property type="term" value="F:nucleic acid binding"/>
    <property type="evidence" value="ECO:0007669"/>
    <property type="project" value="InterPro"/>
</dbReference>
<feature type="compositionally biased region" description="Low complexity" evidence="2">
    <location>
        <begin position="111"/>
        <end position="120"/>
    </location>
</feature>
<dbReference type="InterPro" id="IPR001878">
    <property type="entry name" value="Znf_CCHC"/>
</dbReference>
<proteinExistence type="predicted"/>
<evidence type="ECO:0000313" key="4">
    <source>
        <dbReference type="EMBL" id="MBW65994.1"/>
    </source>
</evidence>
<evidence type="ECO:0000259" key="3">
    <source>
        <dbReference type="PROSITE" id="PS50158"/>
    </source>
</evidence>
<reference evidence="4" key="1">
    <citation type="submission" date="2018-01" db="EMBL/GenBank/DDBJ databases">
        <title>An insight into the sialome of Amazonian anophelines.</title>
        <authorList>
            <person name="Ribeiro J.M."/>
            <person name="Scarpassa V."/>
            <person name="Calvo E."/>
        </authorList>
    </citation>
    <scope>NUCLEOTIDE SEQUENCE</scope>
</reference>
<dbReference type="EMBL" id="GGFL01001816">
    <property type="protein sequence ID" value="MBW65994.1"/>
    <property type="molecule type" value="Transcribed_RNA"/>
</dbReference>